<evidence type="ECO:0000313" key="2">
    <source>
        <dbReference type="EMBL" id="OGL42783.1"/>
    </source>
</evidence>
<keyword evidence="1" id="KW-0732">Signal</keyword>
<evidence type="ECO:0000313" key="3">
    <source>
        <dbReference type="Proteomes" id="UP000179266"/>
    </source>
</evidence>
<gene>
    <name evidence="2" type="ORF">A2161_04280</name>
</gene>
<accession>A0A1F7RMN5</accession>
<organism evidence="2 3">
    <name type="scientific">Candidatus Schekmanbacteria bacterium RBG_13_48_7</name>
    <dbReference type="NCBI Taxonomy" id="1817878"/>
    <lineage>
        <taxon>Bacteria</taxon>
        <taxon>Candidatus Schekmaniibacteriota</taxon>
    </lineage>
</organism>
<protein>
    <submittedName>
        <fullName evidence="2">Uncharacterized protein</fullName>
    </submittedName>
</protein>
<comment type="caution">
    <text evidence="2">The sequence shown here is derived from an EMBL/GenBank/DDBJ whole genome shotgun (WGS) entry which is preliminary data.</text>
</comment>
<dbReference type="EMBL" id="MGDD01000306">
    <property type="protein sequence ID" value="OGL42783.1"/>
    <property type="molecule type" value="Genomic_DNA"/>
</dbReference>
<reference evidence="2 3" key="1">
    <citation type="journal article" date="2016" name="Nat. Commun.">
        <title>Thousands of microbial genomes shed light on interconnected biogeochemical processes in an aquifer system.</title>
        <authorList>
            <person name="Anantharaman K."/>
            <person name="Brown C.T."/>
            <person name="Hug L.A."/>
            <person name="Sharon I."/>
            <person name="Castelle C.J."/>
            <person name="Probst A.J."/>
            <person name="Thomas B.C."/>
            <person name="Singh A."/>
            <person name="Wilkins M.J."/>
            <person name="Karaoz U."/>
            <person name="Brodie E.L."/>
            <person name="Williams K.H."/>
            <person name="Hubbard S.S."/>
            <person name="Banfield J.F."/>
        </authorList>
    </citation>
    <scope>NUCLEOTIDE SEQUENCE [LARGE SCALE GENOMIC DNA]</scope>
</reference>
<dbReference type="Proteomes" id="UP000179266">
    <property type="component" value="Unassembled WGS sequence"/>
</dbReference>
<sequence>MRRFCYSLALILLIGSANFSVVLAQCQDQDTDHVPVTLFGTVYCIGGANPFNVTLNCFKVDGVDCPYYTFSFSASNDRYTLTFYKLIEVTQSLELCFQGTCDGTVRGIVVLYSYPAYESVRQRDISLGGGPIPSPTPTSNWNSIMGIASRYTVADENCFENVRHLLKESGTDGSRILKSYQKHIGEIAAILAANPDLQSETFELVDNYLPALRKLDDSINKEQRIISGSDIDKMLGLIDEFNANASPEFKTSLDELYLIVEKMKNVPLNEVFTRMKENKPDTLKIIPEKVSEK</sequence>
<feature type="signal peptide" evidence="1">
    <location>
        <begin position="1"/>
        <end position="24"/>
    </location>
</feature>
<feature type="chain" id="PRO_5009532212" evidence="1">
    <location>
        <begin position="25"/>
        <end position="293"/>
    </location>
</feature>
<proteinExistence type="predicted"/>
<evidence type="ECO:0000256" key="1">
    <source>
        <dbReference type="SAM" id="SignalP"/>
    </source>
</evidence>
<dbReference type="AlphaFoldDB" id="A0A1F7RMN5"/>
<name>A0A1F7RMN5_9BACT</name>